<dbReference type="OrthoDB" id="975117at2"/>
<evidence type="ECO:0000313" key="2">
    <source>
        <dbReference type="EMBL" id="SHE77950.1"/>
    </source>
</evidence>
<dbReference type="RefSeq" id="WP_072999529.1">
    <property type="nucleotide sequence ID" value="NZ_FQUM01000002.1"/>
</dbReference>
<name>A0A1M4W9W3_9BACT</name>
<dbReference type="AlphaFoldDB" id="A0A1M4W9W3"/>
<protein>
    <recommendedName>
        <fullName evidence="1">SusE outer membrane protein domain-containing protein</fullName>
    </recommendedName>
</protein>
<feature type="domain" description="SusE outer membrane protein" evidence="1">
    <location>
        <begin position="34"/>
        <end position="138"/>
    </location>
</feature>
<keyword evidence="3" id="KW-1185">Reference proteome</keyword>
<dbReference type="GO" id="GO:2001070">
    <property type="term" value="F:starch binding"/>
    <property type="evidence" value="ECO:0007669"/>
    <property type="project" value="InterPro"/>
</dbReference>
<gene>
    <name evidence="2" type="ORF">SAMN05444274_102374</name>
</gene>
<dbReference type="STRING" id="1484053.SAMN05444274_102374"/>
<dbReference type="InterPro" id="IPR025970">
    <property type="entry name" value="SusE"/>
</dbReference>
<sequence>MITNNHKYLIPAVIAFISFFCFSCEKDDLEGIDETNITTGNPLKLEVSKDTIILDQDYDDRQAILFTWEPGRDRGLNSSLTYLFKVDVANGDFTTALETEEMPEGIFFKSFTTKELNDLIENHWKEPLGENIEFSVRVIAKANSEDKFLKPDYSTINFVVKGYKHQPYPLFLVGDATPSGWDLNRGIELEELESKNKYRWRGNLNAGSFKILQEIGNALPSFNKGEGDGTMVLRDSEEQPDNLFVVPEDGIYSVVVYRRNLKIVCEKTGFQRVYIRGSATPAGWGSYLPLDWNITRPDVFEVTMELKSGELKFETEENSWCPTFRPLIPNGSIVTDLDAQVAISPDFKWRVKDEEAGTYKISLDTKSLRVNFEKIN</sequence>
<organism evidence="2 3">
    <name type="scientific">Mariniphaga anaerophila</name>
    <dbReference type="NCBI Taxonomy" id="1484053"/>
    <lineage>
        <taxon>Bacteria</taxon>
        <taxon>Pseudomonadati</taxon>
        <taxon>Bacteroidota</taxon>
        <taxon>Bacteroidia</taxon>
        <taxon>Marinilabiliales</taxon>
        <taxon>Prolixibacteraceae</taxon>
        <taxon>Mariniphaga</taxon>
    </lineage>
</organism>
<evidence type="ECO:0000259" key="1">
    <source>
        <dbReference type="Pfam" id="PF14292"/>
    </source>
</evidence>
<reference evidence="2 3" key="1">
    <citation type="submission" date="2016-11" db="EMBL/GenBank/DDBJ databases">
        <authorList>
            <person name="Jaros S."/>
            <person name="Januszkiewicz K."/>
            <person name="Wedrychowicz H."/>
        </authorList>
    </citation>
    <scope>NUCLEOTIDE SEQUENCE [LARGE SCALE GENOMIC DNA]</scope>
    <source>
        <strain evidence="2 3">DSM 26910</strain>
    </source>
</reference>
<proteinExistence type="predicted"/>
<dbReference type="Pfam" id="PF14292">
    <property type="entry name" value="SusE"/>
    <property type="match status" value="1"/>
</dbReference>
<dbReference type="Proteomes" id="UP000184164">
    <property type="component" value="Unassembled WGS sequence"/>
</dbReference>
<accession>A0A1M4W9W3</accession>
<evidence type="ECO:0000313" key="3">
    <source>
        <dbReference type="Proteomes" id="UP000184164"/>
    </source>
</evidence>
<dbReference type="Gene3D" id="2.60.40.3620">
    <property type="match status" value="2"/>
</dbReference>
<dbReference type="EMBL" id="FQUM01000002">
    <property type="protein sequence ID" value="SHE77950.1"/>
    <property type="molecule type" value="Genomic_DNA"/>
</dbReference>
<dbReference type="GO" id="GO:0019867">
    <property type="term" value="C:outer membrane"/>
    <property type="evidence" value="ECO:0007669"/>
    <property type="project" value="InterPro"/>
</dbReference>